<dbReference type="Proteomes" id="UP000824063">
    <property type="component" value="Unassembled WGS sequence"/>
</dbReference>
<reference evidence="2" key="1">
    <citation type="journal article" date="2021" name="PeerJ">
        <title>Extensive microbial diversity within the chicken gut microbiome revealed by metagenomics and culture.</title>
        <authorList>
            <person name="Gilroy R."/>
            <person name="Ravi A."/>
            <person name="Getino M."/>
            <person name="Pursley I."/>
            <person name="Horton D.L."/>
            <person name="Alikhan N.F."/>
            <person name="Baker D."/>
            <person name="Gharbi K."/>
            <person name="Hall N."/>
            <person name="Watson M."/>
            <person name="Adriaenssens E.M."/>
            <person name="Foster-Nyarko E."/>
            <person name="Jarju S."/>
            <person name="Secka A."/>
            <person name="Antonio M."/>
            <person name="Oren A."/>
            <person name="Chaudhuri R.R."/>
            <person name="La Ragione R."/>
            <person name="Hildebrand F."/>
            <person name="Pallen M.J."/>
        </authorList>
    </citation>
    <scope>NUCLEOTIDE SEQUENCE</scope>
    <source>
        <strain evidence="2">CHK172-16539</strain>
    </source>
</reference>
<comment type="similarity">
    <text evidence="1">Belongs to the ROK (NagC/XylR) family.</text>
</comment>
<gene>
    <name evidence="2" type="ORF">IAA20_00945</name>
</gene>
<dbReference type="EMBL" id="DXBN01000022">
    <property type="protein sequence ID" value="HIZ52497.1"/>
    <property type="molecule type" value="Genomic_DNA"/>
</dbReference>
<organism evidence="2 3">
    <name type="scientific">Candidatus Enterococcus avicola</name>
    <dbReference type="NCBI Taxonomy" id="2838561"/>
    <lineage>
        <taxon>Bacteria</taxon>
        <taxon>Bacillati</taxon>
        <taxon>Bacillota</taxon>
        <taxon>Bacilli</taxon>
        <taxon>Lactobacillales</taxon>
        <taxon>Enterococcaceae</taxon>
        <taxon>Enterococcus</taxon>
    </lineage>
</organism>
<proteinExistence type="inferred from homology"/>
<dbReference type="CDD" id="cd24152">
    <property type="entry name" value="ASKHA_NBD_ROK-like"/>
    <property type="match status" value="1"/>
</dbReference>
<reference evidence="2" key="2">
    <citation type="submission" date="2021-04" db="EMBL/GenBank/DDBJ databases">
        <authorList>
            <person name="Gilroy R."/>
        </authorList>
    </citation>
    <scope>NUCLEOTIDE SEQUENCE</scope>
    <source>
        <strain evidence="2">CHK172-16539</strain>
    </source>
</reference>
<evidence type="ECO:0000256" key="1">
    <source>
        <dbReference type="ARBA" id="ARBA00006479"/>
    </source>
</evidence>
<protein>
    <submittedName>
        <fullName evidence="2">ROK family protein</fullName>
    </submittedName>
</protein>
<dbReference type="AlphaFoldDB" id="A0A9D2JH41"/>
<sequence>MKIGVIDIGGTSIKVGVFNEKQQVEHQYKIKTPTRLEEFYKIVTEATEKMKIHYGIVGVGISSPGSVNCKTGVIEGASAIPYIHNFDIVSELEKLFKLPVTIENDANCALLAEMKVGVAAGEKDIVMLVVGTGIGGAVVLNRQLRHGPHLLSGEFGYMLTDNKNTVSTNGTIVNAIKRYQKVKGNEEISEGYQLYEQAKKGDIIAKKEINKMLFTLAKLIFNIQYSLDPNCIVIGGGISQNRELPHDLDIEIEKIMMNVTIAKVRPDVRIAKFNASANLYGAAYNYLIKYGNKN</sequence>
<dbReference type="InterPro" id="IPR043129">
    <property type="entry name" value="ATPase_NBD"/>
</dbReference>
<dbReference type="SUPFAM" id="SSF53067">
    <property type="entry name" value="Actin-like ATPase domain"/>
    <property type="match status" value="1"/>
</dbReference>
<dbReference type="PANTHER" id="PTHR18964:SF170">
    <property type="entry name" value="SUGAR KINASE"/>
    <property type="match status" value="1"/>
</dbReference>
<dbReference type="Pfam" id="PF00480">
    <property type="entry name" value="ROK"/>
    <property type="match status" value="1"/>
</dbReference>
<name>A0A9D2JH41_9ENTE</name>
<accession>A0A9D2JH41</accession>
<evidence type="ECO:0000313" key="2">
    <source>
        <dbReference type="EMBL" id="HIZ52497.1"/>
    </source>
</evidence>
<dbReference type="PANTHER" id="PTHR18964">
    <property type="entry name" value="ROK (REPRESSOR, ORF, KINASE) FAMILY"/>
    <property type="match status" value="1"/>
</dbReference>
<evidence type="ECO:0000313" key="3">
    <source>
        <dbReference type="Proteomes" id="UP000824063"/>
    </source>
</evidence>
<dbReference type="Gene3D" id="3.30.420.40">
    <property type="match status" value="2"/>
</dbReference>
<dbReference type="InterPro" id="IPR000600">
    <property type="entry name" value="ROK"/>
</dbReference>
<comment type="caution">
    <text evidence="2">The sequence shown here is derived from an EMBL/GenBank/DDBJ whole genome shotgun (WGS) entry which is preliminary data.</text>
</comment>